<dbReference type="Gene3D" id="3.40.50.300">
    <property type="entry name" value="P-loop containing nucleotide triphosphate hydrolases"/>
    <property type="match status" value="1"/>
</dbReference>
<evidence type="ECO:0000313" key="7">
    <source>
        <dbReference type="Proteomes" id="UP001589867"/>
    </source>
</evidence>
<dbReference type="InterPro" id="IPR003439">
    <property type="entry name" value="ABC_transporter-like_ATP-bd"/>
</dbReference>
<comment type="similarity">
    <text evidence="1">Belongs to the ABC transporter superfamily.</text>
</comment>
<dbReference type="InterPro" id="IPR017871">
    <property type="entry name" value="ABC_transporter-like_CS"/>
</dbReference>
<organism evidence="6 7">
    <name type="scientific">Phytohabitans kaempferiae</name>
    <dbReference type="NCBI Taxonomy" id="1620943"/>
    <lineage>
        <taxon>Bacteria</taxon>
        <taxon>Bacillati</taxon>
        <taxon>Actinomycetota</taxon>
        <taxon>Actinomycetes</taxon>
        <taxon>Micromonosporales</taxon>
        <taxon>Micromonosporaceae</taxon>
    </lineage>
</organism>
<evidence type="ECO:0000259" key="5">
    <source>
        <dbReference type="PROSITE" id="PS50893"/>
    </source>
</evidence>
<dbReference type="Pfam" id="PF00005">
    <property type="entry name" value="ABC_tran"/>
    <property type="match status" value="1"/>
</dbReference>
<keyword evidence="4 6" id="KW-0067">ATP-binding</keyword>
<comment type="caution">
    <text evidence="6">The sequence shown here is derived from an EMBL/GenBank/DDBJ whole genome shotgun (WGS) entry which is preliminary data.</text>
</comment>
<dbReference type="GO" id="GO:0005524">
    <property type="term" value="F:ATP binding"/>
    <property type="evidence" value="ECO:0007669"/>
    <property type="project" value="UniProtKB-KW"/>
</dbReference>
<evidence type="ECO:0000256" key="1">
    <source>
        <dbReference type="ARBA" id="ARBA00005417"/>
    </source>
</evidence>
<feature type="domain" description="ABC transporter" evidence="5">
    <location>
        <begin position="7"/>
        <end position="252"/>
    </location>
</feature>
<dbReference type="Pfam" id="PF08352">
    <property type="entry name" value="oligo_HPY"/>
    <property type="match status" value="1"/>
</dbReference>
<keyword evidence="7" id="KW-1185">Reference proteome</keyword>
<dbReference type="SMART" id="SM00382">
    <property type="entry name" value="AAA"/>
    <property type="match status" value="1"/>
</dbReference>
<dbReference type="PROSITE" id="PS50893">
    <property type="entry name" value="ABC_TRANSPORTER_2"/>
    <property type="match status" value="1"/>
</dbReference>
<protein>
    <submittedName>
        <fullName evidence="6">ATP-binding cassette domain-containing protein</fullName>
    </submittedName>
</protein>
<dbReference type="InterPro" id="IPR027417">
    <property type="entry name" value="P-loop_NTPase"/>
</dbReference>
<evidence type="ECO:0000313" key="6">
    <source>
        <dbReference type="EMBL" id="MFC0531658.1"/>
    </source>
</evidence>
<dbReference type="CDD" id="cd03257">
    <property type="entry name" value="ABC_NikE_OppD_transporters"/>
    <property type="match status" value="1"/>
</dbReference>
<dbReference type="PANTHER" id="PTHR43776">
    <property type="entry name" value="TRANSPORT ATP-BINDING PROTEIN"/>
    <property type="match status" value="1"/>
</dbReference>
<keyword evidence="2" id="KW-0813">Transport</keyword>
<dbReference type="PANTHER" id="PTHR43776:SF7">
    <property type="entry name" value="D,D-DIPEPTIDE TRANSPORT ATP-BINDING PROTEIN DDPF-RELATED"/>
    <property type="match status" value="1"/>
</dbReference>
<dbReference type="InterPro" id="IPR013563">
    <property type="entry name" value="Oligopep_ABC_C"/>
</dbReference>
<dbReference type="RefSeq" id="WP_377256444.1">
    <property type="nucleotide sequence ID" value="NZ_JBHLUH010000060.1"/>
</dbReference>
<sequence length="263" mass="28600">MDASRLLEVEELGVTFRAGHRGRDVQAVDGVTFDVNPAETLGIVGESGSGKSTVGNAILGLVTPSKGRILFRGEDVTRTPRRRRRTLASQIQVVFQSPYGSLNPSRTIGQTLGEPLRVHERLSGRDLTSRVTAALEQVGLHTDTATRYPSQFSGGQRQRIAIARALILKPSLVICDEPTSALDLSVQAQVLNLLISLQDRLGLAYLFISHDIDVVRHVSHRIAVMRSGRIVETGPAAALTRAPQHPYTRTLLNAAPNNRHPSD</sequence>
<gene>
    <name evidence="6" type="ORF">ACFFIA_28825</name>
</gene>
<dbReference type="InterPro" id="IPR003593">
    <property type="entry name" value="AAA+_ATPase"/>
</dbReference>
<evidence type="ECO:0000256" key="4">
    <source>
        <dbReference type="ARBA" id="ARBA00022840"/>
    </source>
</evidence>
<reference evidence="6 7" key="1">
    <citation type="submission" date="2024-09" db="EMBL/GenBank/DDBJ databases">
        <authorList>
            <person name="Sun Q."/>
            <person name="Mori K."/>
        </authorList>
    </citation>
    <scope>NUCLEOTIDE SEQUENCE [LARGE SCALE GENOMIC DNA]</scope>
    <source>
        <strain evidence="6 7">TBRC 3947</strain>
    </source>
</reference>
<name>A0ABV6MB87_9ACTN</name>
<accession>A0ABV6MB87</accession>
<evidence type="ECO:0000256" key="2">
    <source>
        <dbReference type="ARBA" id="ARBA00022448"/>
    </source>
</evidence>
<keyword evidence="3" id="KW-0547">Nucleotide-binding</keyword>
<dbReference type="Proteomes" id="UP001589867">
    <property type="component" value="Unassembled WGS sequence"/>
</dbReference>
<dbReference type="SUPFAM" id="SSF52540">
    <property type="entry name" value="P-loop containing nucleoside triphosphate hydrolases"/>
    <property type="match status" value="1"/>
</dbReference>
<dbReference type="EMBL" id="JBHLUH010000060">
    <property type="protein sequence ID" value="MFC0531658.1"/>
    <property type="molecule type" value="Genomic_DNA"/>
</dbReference>
<evidence type="ECO:0000256" key="3">
    <source>
        <dbReference type="ARBA" id="ARBA00022741"/>
    </source>
</evidence>
<proteinExistence type="inferred from homology"/>
<dbReference type="PROSITE" id="PS00211">
    <property type="entry name" value="ABC_TRANSPORTER_1"/>
    <property type="match status" value="1"/>
</dbReference>
<dbReference type="InterPro" id="IPR050319">
    <property type="entry name" value="ABC_transp_ATP-bind"/>
</dbReference>